<dbReference type="OrthoDB" id="9803836at2"/>
<accession>A0A4R5PLT6</accession>
<dbReference type="AlphaFoldDB" id="A0A4R5PLT6"/>
<evidence type="ECO:0008006" key="3">
    <source>
        <dbReference type="Google" id="ProtNLM"/>
    </source>
</evidence>
<dbReference type="RefSeq" id="WP_133282743.1">
    <property type="nucleotide sequence ID" value="NZ_SMSI01000001.1"/>
</dbReference>
<evidence type="ECO:0000313" key="1">
    <source>
        <dbReference type="EMBL" id="TDH37906.1"/>
    </source>
</evidence>
<dbReference type="NCBIfam" id="NF001962">
    <property type="entry name" value="PRK00736.1"/>
    <property type="match status" value="1"/>
</dbReference>
<name>A0A4R5PLT6_9HYPH</name>
<evidence type="ECO:0000313" key="2">
    <source>
        <dbReference type="Proteomes" id="UP000295131"/>
    </source>
</evidence>
<keyword evidence="2" id="KW-1185">Reference proteome</keyword>
<dbReference type="InterPro" id="IPR007236">
    <property type="entry name" value="SlyX"/>
</dbReference>
<organism evidence="1 2">
    <name type="scientific">Pseudohoeflea suaedae</name>
    <dbReference type="NCBI Taxonomy" id="877384"/>
    <lineage>
        <taxon>Bacteria</taxon>
        <taxon>Pseudomonadati</taxon>
        <taxon>Pseudomonadota</taxon>
        <taxon>Alphaproteobacteria</taxon>
        <taxon>Hyphomicrobiales</taxon>
        <taxon>Rhizobiaceae</taxon>
        <taxon>Pseudohoeflea</taxon>
    </lineage>
</organism>
<protein>
    <recommendedName>
        <fullName evidence="3">Protein SlyX homolog</fullName>
    </recommendedName>
</protein>
<sequence>MSTLSEERLVRLEELTAHQAETIEDLSGQVARQWALIERLKRQLDDMTDRFETLEDTAIAQAPTQKPPHW</sequence>
<reference evidence="1 2" key="1">
    <citation type="journal article" date="2013" name="Int. J. Syst. Evol. Microbiol.">
        <title>Hoeflea suaedae sp. nov., an endophytic bacterium isolated from the root of the halophyte Suaeda maritima.</title>
        <authorList>
            <person name="Chung E.J."/>
            <person name="Park J.A."/>
            <person name="Pramanik P."/>
            <person name="Bibi F."/>
            <person name="Jeon C.O."/>
            <person name="Chung Y.R."/>
        </authorList>
    </citation>
    <scope>NUCLEOTIDE SEQUENCE [LARGE SCALE GENOMIC DNA]</scope>
    <source>
        <strain evidence="1 2">YC6898</strain>
    </source>
</reference>
<dbReference type="EMBL" id="SMSI01000001">
    <property type="protein sequence ID" value="TDH37906.1"/>
    <property type="molecule type" value="Genomic_DNA"/>
</dbReference>
<dbReference type="Pfam" id="PF04102">
    <property type="entry name" value="SlyX"/>
    <property type="match status" value="1"/>
</dbReference>
<dbReference type="Proteomes" id="UP000295131">
    <property type="component" value="Unassembled WGS sequence"/>
</dbReference>
<gene>
    <name evidence="1" type="ORF">E2A64_01850</name>
</gene>
<comment type="caution">
    <text evidence="1">The sequence shown here is derived from an EMBL/GenBank/DDBJ whole genome shotgun (WGS) entry which is preliminary data.</text>
</comment>
<proteinExistence type="predicted"/>
<dbReference type="PANTHER" id="PTHR36508:SF1">
    <property type="entry name" value="PROTEIN SLYX"/>
    <property type="match status" value="1"/>
</dbReference>
<dbReference type="PANTHER" id="PTHR36508">
    <property type="entry name" value="PROTEIN SLYX"/>
    <property type="match status" value="1"/>
</dbReference>